<protein>
    <recommendedName>
        <fullName evidence="2">DUF1800 domain-containing protein</fullName>
    </recommendedName>
</protein>
<proteinExistence type="predicted"/>
<evidence type="ECO:0000313" key="1">
    <source>
        <dbReference type="EMBL" id="SVB76291.1"/>
    </source>
</evidence>
<sequence>MPESQIELIAHLARRAGFGATREELEEYGRIGYEGTVDKLLETSSPQWMSEYLIRRYHPDESSMLAGLSGLEAWLYRMITTDTPLLEKMTLFWHGIFATGYPKVLNAKPLSDQIRMFKKYAMGDFRHLLVEMARDPAMIIWLDNQQNHKDAINENFGRELLELFSMGVGNYTEDDVKECARAFTGWTIGNCEYMELRSARDSDWPYGRISWHYEFDAQDHDDGEKEFLGRKGNFNGEDIVEIICEQEATARFIARHIYHFFVADEPPVPQWPYQSPRDPEAIDQIVKAYFDSNYDIRAVMKFVFNSEFFKSEDCWYEKVKSPAELVTGVMRLTESVDRPQYEHSSRQLRMQYMGQTLSNPPSVEGWDGGTTWIDTGALVERMNFASEELGKVETPGSKELFDKIVFEGNGEVEADRIIDICLKHLGT</sequence>
<gene>
    <name evidence="1" type="ORF">METZ01_LOCUS229145</name>
</gene>
<dbReference type="InterPro" id="IPR014917">
    <property type="entry name" value="DUF1800"/>
</dbReference>
<accession>A0A382GQ60</accession>
<name>A0A382GQ60_9ZZZZ</name>
<dbReference type="Pfam" id="PF08811">
    <property type="entry name" value="DUF1800"/>
    <property type="match status" value="1"/>
</dbReference>
<organism evidence="1">
    <name type="scientific">marine metagenome</name>
    <dbReference type="NCBI Taxonomy" id="408172"/>
    <lineage>
        <taxon>unclassified sequences</taxon>
        <taxon>metagenomes</taxon>
        <taxon>ecological metagenomes</taxon>
    </lineage>
</organism>
<feature type="non-terminal residue" evidence="1">
    <location>
        <position position="427"/>
    </location>
</feature>
<dbReference type="AlphaFoldDB" id="A0A382GQ60"/>
<reference evidence="1" key="1">
    <citation type="submission" date="2018-05" db="EMBL/GenBank/DDBJ databases">
        <authorList>
            <person name="Lanie J.A."/>
            <person name="Ng W.-L."/>
            <person name="Kazmierczak K.M."/>
            <person name="Andrzejewski T.M."/>
            <person name="Davidsen T.M."/>
            <person name="Wayne K.J."/>
            <person name="Tettelin H."/>
            <person name="Glass J.I."/>
            <person name="Rusch D."/>
            <person name="Podicherti R."/>
            <person name="Tsui H.-C.T."/>
            <person name="Winkler M.E."/>
        </authorList>
    </citation>
    <scope>NUCLEOTIDE SEQUENCE</scope>
</reference>
<evidence type="ECO:0008006" key="2">
    <source>
        <dbReference type="Google" id="ProtNLM"/>
    </source>
</evidence>
<dbReference type="EMBL" id="UINC01056358">
    <property type="protein sequence ID" value="SVB76291.1"/>
    <property type="molecule type" value="Genomic_DNA"/>
</dbReference>